<sequence length="71" mass="7995">MIGKNKKDAVLAFIRDKSGIKPEECYAYGDHISDIGMLEVVGHPTIVDHNKDDSDPFVKLAKERNWNIITP</sequence>
<evidence type="ECO:0000256" key="1">
    <source>
        <dbReference type="ARBA" id="ARBA00022723"/>
    </source>
</evidence>
<dbReference type="AlphaFoldDB" id="A0A068QRV0"/>
<evidence type="ECO:0000313" key="3">
    <source>
        <dbReference type="EMBL" id="TYP17251.1"/>
    </source>
</evidence>
<evidence type="ECO:0000313" key="4">
    <source>
        <dbReference type="Proteomes" id="UP000032721"/>
    </source>
</evidence>
<gene>
    <name evidence="3" type="ORF">LY16_00135</name>
    <name evidence="2" type="ORF">XDD1_1657</name>
</gene>
<evidence type="ECO:0000313" key="2">
    <source>
        <dbReference type="EMBL" id="CDG17356.1"/>
    </source>
</evidence>
<dbReference type="EMBL" id="VNHN01000001">
    <property type="protein sequence ID" value="TYP17251.1"/>
    <property type="molecule type" value="Genomic_DNA"/>
</dbReference>
<organism evidence="2 4">
    <name type="scientific">Xenorhabdus doucetiae</name>
    <dbReference type="NCBI Taxonomy" id="351671"/>
    <lineage>
        <taxon>Bacteria</taxon>
        <taxon>Pseudomonadati</taxon>
        <taxon>Pseudomonadota</taxon>
        <taxon>Gammaproteobacteria</taxon>
        <taxon>Enterobacterales</taxon>
        <taxon>Morganellaceae</taxon>
        <taxon>Xenorhabdus</taxon>
    </lineage>
</organism>
<dbReference type="InterPro" id="IPR036412">
    <property type="entry name" value="HAD-like_sf"/>
</dbReference>
<dbReference type="KEGG" id="xdo:XDD1_1657"/>
<reference evidence="2 4" key="1">
    <citation type="submission" date="2013-07" db="EMBL/GenBank/DDBJ databases">
        <authorList>
            <person name="Genoscope - CEA"/>
        </authorList>
    </citation>
    <scope>NUCLEOTIDE SEQUENCE [LARGE SCALE GENOMIC DNA]</scope>
    <source>
        <strain evidence="2">FRM16</strain>
        <strain evidence="4">FRM16 / DSM 17909</strain>
    </source>
</reference>
<dbReference type="STRING" id="351671.XDD1_1657"/>
<dbReference type="EMBL" id="FO704550">
    <property type="protein sequence ID" value="CDG17356.1"/>
    <property type="molecule type" value="Genomic_DNA"/>
</dbReference>
<keyword evidence="5" id="KW-1185">Reference proteome</keyword>
<dbReference type="InterPro" id="IPR023214">
    <property type="entry name" value="HAD_sf"/>
</dbReference>
<accession>A0A068QRV0</accession>
<name>A0A068QRV0_9GAMM</name>
<dbReference type="Proteomes" id="UP000324170">
    <property type="component" value="Unassembled WGS sequence"/>
</dbReference>
<dbReference type="SUPFAM" id="SSF56784">
    <property type="entry name" value="HAD-like"/>
    <property type="match status" value="1"/>
</dbReference>
<dbReference type="Pfam" id="PF08282">
    <property type="entry name" value="Hydrolase_3"/>
    <property type="match status" value="1"/>
</dbReference>
<dbReference type="GO" id="GO:0046872">
    <property type="term" value="F:metal ion binding"/>
    <property type="evidence" value="ECO:0007669"/>
    <property type="project" value="UniProtKB-KW"/>
</dbReference>
<dbReference type="Gene3D" id="3.40.50.1000">
    <property type="entry name" value="HAD superfamily/HAD-like"/>
    <property type="match status" value="1"/>
</dbReference>
<protein>
    <submittedName>
        <fullName evidence="3">Haloacid dehalogenase-like hydrolase</fullName>
    </submittedName>
</protein>
<dbReference type="Proteomes" id="UP000032721">
    <property type="component" value="Chromosome"/>
</dbReference>
<keyword evidence="1" id="KW-0479">Metal-binding</keyword>
<dbReference type="HOGENOM" id="CLU_2739151_0_0_6"/>
<reference evidence="3 5" key="2">
    <citation type="submission" date="2019-07" db="EMBL/GenBank/DDBJ databases">
        <title>Genomic Encyclopedia of Type Strains, Phase I: the one thousand microbial genomes (KMG-I) project.</title>
        <authorList>
            <person name="Kyrpides N."/>
        </authorList>
    </citation>
    <scope>NUCLEOTIDE SEQUENCE [LARGE SCALE GENOMIC DNA]</scope>
    <source>
        <strain evidence="3 5">DSM 17909</strain>
    </source>
</reference>
<proteinExistence type="predicted"/>
<evidence type="ECO:0000313" key="5">
    <source>
        <dbReference type="Proteomes" id="UP000324170"/>
    </source>
</evidence>